<dbReference type="VEuPathDB" id="FungiDB:MAN_10568"/>
<proteinExistence type="predicted"/>
<comment type="caution">
    <text evidence="1">The sequence shown here is derived from an EMBL/GenBank/DDBJ whole genome shotgun (WGS) entry which is preliminary data.</text>
</comment>
<dbReference type="EMBL" id="AZNF01000026">
    <property type="protein sequence ID" value="KID59627.1"/>
    <property type="molecule type" value="Genomic_DNA"/>
</dbReference>
<dbReference type="AlphaFoldDB" id="A0A0B4EV77"/>
<dbReference type="HOGENOM" id="CLU_2961298_0_0_1"/>
<evidence type="ECO:0000313" key="1">
    <source>
        <dbReference type="EMBL" id="KID59627.1"/>
    </source>
</evidence>
<organism evidence="1 2">
    <name type="scientific">Metarhizium anisopliae (strain ARSEF 549)</name>
    <dbReference type="NCBI Taxonomy" id="3151832"/>
    <lineage>
        <taxon>Eukaryota</taxon>
        <taxon>Fungi</taxon>
        <taxon>Dikarya</taxon>
        <taxon>Ascomycota</taxon>
        <taxon>Pezizomycotina</taxon>
        <taxon>Sordariomycetes</taxon>
        <taxon>Hypocreomycetidae</taxon>
        <taxon>Hypocreales</taxon>
        <taxon>Clavicipitaceae</taxon>
        <taxon>Metarhizium</taxon>
    </lineage>
</organism>
<gene>
    <name evidence="1" type="ORF">MAN_10568</name>
</gene>
<reference evidence="1 2" key="1">
    <citation type="journal article" date="2014" name="Proc. Natl. Acad. Sci. U.S.A.">
        <title>Trajectory and genomic determinants of fungal-pathogen speciation and host adaptation.</title>
        <authorList>
            <person name="Hu X."/>
            <person name="Xiao G."/>
            <person name="Zheng P."/>
            <person name="Shang Y."/>
            <person name="Su Y."/>
            <person name="Zhang X."/>
            <person name="Liu X."/>
            <person name="Zhan S."/>
            <person name="St Leger R.J."/>
            <person name="Wang C."/>
        </authorList>
    </citation>
    <scope>NUCLEOTIDE SEQUENCE [LARGE SCALE GENOMIC DNA]</scope>
    <source>
        <strain evidence="1 2">ARSEF 549</strain>
    </source>
</reference>
<dbReference type="Proteomes" id="UP000031186">
    <property type="component" value="Unassembled WGS sequence"/>
</dbReference>
<feature type="non-terminal residue" evidence="1">
    <location>
        <position position="1"/>
    </location>
</feature>
<evidence type="ECO:0000313" key="2">
    <source>
        <dbReference type="Proteomes" id="UP000031186"/>
    </source>
</evidence>
<sequence length="59" mass="7051">MGLPPRYRKADYDWCLDWKEMGQLCKTAGKPRKWTKEEMTAYIDWSSTEDLLNVTAEHR</sequence>
<keyword evidence="2" id="KW-1185">Reference proteome</keyword>
<accession>A0A0B4EV77</accession>
<name>A0A0B4EV77_METAF</name>
<protein>
    <submittedName>
        <fullName evidence="1">Transposase</fullName>
    </submittedName>
</protein>